<feature type="signal peptide" evidence="5">
    <location>
        <begin position="1"/>
        <end position="19"/>
    </location>
</feature>
<evidence type="ECO:0000256" key="3">
    <source>
        <dbReference type="SAM" id="MobiDB-lite"/>
    </source>
</evidence>
<dbReference type="AlphaFoldDB" id="A0A8H6L5H4"/>
<accession>A0A8H6L5H4</accession>
<evidence type="ECO:0008006" key="8">
    <source>
        <dbReference type="Google" id="ProtNLM"/>
    </source>
</evidence>
<evidence type="ECO:0000313" key="6">
    <source>
        <dbReference type="EMBL" id="KAF6236380.1"/>
    </source>
</evidence>
<dbReference type="PANTHER" id="PTHR47435:SF4">
    <property type="entry name" value="KELCH REPEAT PROTEIN (AFU_ORTHOLOGUE AFUA_5G12780)"/>
    <property type="match status" value="1"/>
</dbReference>
<keyword evidence="2" id="KW-0408">Iron</keyword>
<dbReference type="SUPFAM" id="SSF117281">
    <property type="entry name" value="Kelch motif"/>
    <property type="match status" value="1"/>
</dbReference>
<evidence type="ECO:0000256" key="2">
    <source>
        <dbReference type="ARBA" id="ARBA00023004"/>
    </source>
</evidence>
<feature type="compositionally biased region" description="Basic and acidic residues" evidence="3">
    <location>
        <begin position="517"/>
        <end position="537"/>
    </location>
</feature>
<keyword evidence="1" id="KW-0677">Repeat</keyword>
<evidence type="ECO:0000256" key="4">
    <source>
        <dbReference type="SAM" id="Phobius"/>
    </source>
</evidence>
<reference evidence="6 7" key="1">
    <citation type="journal article" date="2020" name="Genomics">
        <title>Complete, high-quality genomes from long-read metagenomic sequencing of two wolf lichen thalli reveals enigmatic genome architecture.</title>
        <authorList>
            <person name="McKenzie S.K."/>
            <person name="Walston R.F."/>
            <person name="Allen J.L."/>
        </authorList>
    </citation>
    <scope>NUCLEOTIDE SEQUENCE [LARGE SCALE GENOMIC DNA]</scope>
    <source>
        <strain evidence="6">WasteWater2</strain>
    </source>
</reference>
<feature type="region of interest" description="Disordered" evidence="3">
    <location>
        <begin position="517"/>
        <end position="564"/>
    </location>
</feature>
<feature type="chain" id="PRO_5034740445" description="Kelch repeat protein" evidence="5">
    <location>
        <begin position="20"/>
        <end position="747"/>
    </location>
</feature>
<dbReference type="PANTHER" id="PTHR47435">
    <property type="entry name" value="KELCH REPEAT PROTEIN (AFU_ORTHOLOGUE AFUA_5G12780)"/>
    <property type="match status" value="1"/>
</dbReference>
<keyword evidence="4" id="KW-0812">Transmembrane</keyword>
<name>A0A8H6L5H4_9LECA</name>
<proteinExistence type="predicted"/>
<keyword evidence="7" id="KW-1185">Reference proteome</keyword>
<keyword evidence="4" id="KW-1133">Transmembrane helix</keyword>
<dbReference type="InterPro" id="IPR015915">
    <property type="entry name" value="Kelch-typ_b-propeller"/>
</dbReference>
<feature type="region of interest" description="Disordered" evidence="3">
    <location>
        <begin position="461"/>
        <end position="489"/>
    </location>
</feature>
<dbReference type="Proteomes" id="UP000578531">
    <property type="component" value="Unassembled WGS sequence"/>
</dbReference>
<gene>
    <name evidence="6" type="ORF">HO173_005471</name>
</gene>
<dbReference type="EMBL" id="JACCJC010000019">
    <property type="protein sequence ID" value="KAF6236380.1"/>
    <property type="molecule type" value="Genomic_DNA"/>
</dbReference>
<dbReference type="GeneID" id="59287134"/>
<dbReference type="GO" id="GO:0019760">
    <property type="term" value="P:glucosinolate metabolic process"/>
    <property type="evidence" value="ECO:0007669"/>
    <property type="project" value="UniProtKB-ARBA"/>
</dbReference>
<keyword evidence="4" id="KW-0472">Membrane</keyword>
<evidence type="ECO:0000256" key="5">
    <source>
        <dbReference type="SAM" id="SignalP"/>
    </source>
</evidence>
<evidence type="ECO:0000256" key="1">
    <source>
        <dbReference type="ARBA" id="ARBA00022737"/>
    </source>
</evidence>
<feature type="transmembrane region" description="Helical" evidence="4">
    <location>
        <begin position="489"/>
        <end position="513"/>
    </location>
</feature>
<organism evidence="6 7">
    <name type="scientific">Letharia columbiana</name>
    <dbReference type="NCBI Taxonomy" id="112416"/>
    <lineage>
        <taxon>Eukaryota</taxon>
        <taxon>Fungi</taxon>
        <taxon>Dikarya</taxon>
        <taxon>Ascomycota</taxon>
        <taxon>Pezizomycotina</taxon>
        <taxon>Lecanoromycetes</taxon>
        <taxon>OSLEUM clade</taxon>
        <taxon>Lecanoromycetidae</taxon>
        <taxon>Lecanorales</taxon>
        <taxon>Lecanorineae</taxon>
        <taxon>Parmeliaceae</taxon>
        <taxon>Letharia</taxon>
    </lineage>
</organism>
<feature type="compositionally biased region" description="Polar residues" evidence="3">
    <location>
        <begin position="461"/>
        <end position="479"/>
    </location>
</feature>
<evidence type="ECO:0000313" key="7">
    <source>
        <dbReference type="Proteomes" id="UP000578531"/>
    </source>
</evidence>
<dbReference type="OrthoDB" id="10251809at2759"/>
<keyword evidence="5" id="KW-0732">Signal</keyword>
<protein>
    <recommendedName>
        <fullName evidence="8">Kelch repeat protein</fullName>
    </recommendedName>
</protein>
<sequence length="747" mass="81165">MLFYIFGLVFIALVAPSIASSVTDSSFKFPRQEQSLELVRRFFHGSFVIGKTLYIDGGEATRSIDGVIERAIVNSTLALDLSSSFSTSSKNNGVQIQDINKGSCPNFNYIRFWTNVAANTVYAYGGEFSYLNPWVGSTTVPLESLWSFTPSSDGGTWQALDQSSSVFSSITRPTQGSVASGDIGGFNLGGYAGNRGSQKTNIDSFIPIPGLQFYNFTSQEWSNNSATAYSPDGTAEFSGTAYVPTWGTAGLLVAFGGQISPNISQFVDGAAYLPMSNISLFDPSTQVWYYQEATGDVPSQRDRFCVVGVNGGDNSTYEIFLYGGQVGSNIYDNSSASQSINAGLDEVYVLSLPSFVWFKANYTSSDPRMFHTCNIVGNRQMLSIGGLNPSAASWSAAINDTDLFWEGVKVFDLTALQWTNHYNVTAAPYLAPSPVAAHYAAGVRYPSTWSSKNLESLFLNPTSNTSTPVEPSASASPQLETPKKRNRTAAGVGGAVGGVAALAFLGLSVYLLARKRANENRRERGESKLRPTYKDGEPGSIKNASEAGLGTPHEVDSGQALPHEVDSGQALPHEADSRHVNEFLEHIVMGQWKHAAVPRAWSGVCGSWGSALVAIRGMMCWRNGRRRKIHSGCQINTWHTFYTSNKRPDIMAHQFLCYISDGMSQLQAYIVALTPIVNVCHSIHLRASLMKYATTYAASCGSPSRFISSCRQSFIGLLIAHILTQAEVLRRQRFPVQEMSSAVIDRS</sequence>
<comment type="caution">
    <text evidence="6">The sequence shown here is derived from an EMBL/GenBank/DDBJ whole genome shotgun (WGS) entry which is preliminary data.</text>
</comment>
<dbReference type="RefSeq" id="XP_037165726.1">
    <property type="nucleotide sequence ID" value="XM_037307388.1"/>
</dbReference>